<evidence type="ECO:0000256" key="4">
    <source>
        <dbReference type="ARBA" id="ARBA00022692"/>
    </source>
</evidence>
<comment type="similarity">
    <text evidence="2 8">Belongs to the MIP/aquaporin (TC 1.A.8) family.</text>
</comment>
<protein>
    <submittedName>
        <fullName evidence="10">Aquaporin-like protein</fullName>
    </submittedName>
</protein>
<dbReference type="PRINTS" id="PR00783">
    <property type="entry name" value="MINTRINSICP"/>
</dbReference>
<feature type="transmembrane region" description="Helical" evidence="9">
    <location>
        <begin position="190"/>
        <end position="211"/>
    </location>
</feature>
<proteinExistence type="inferred from homology"/>
<organism evidence="10 11">
    <name type="scientific">Punctularia strigosozonata (strain HHB-11173)</name>
    <name type="common">White-rot fungus</name>
    <dbReference type="NCBI Taxonomy" id="741275"/>
    <lineage>
        <taxon>Eukaryota</taxon>
        <taxon>Fungi</taxon>
        <taxon>Dikarya</taxon>
        <taxon>Basidiomycota</taxon>
        <taxon>Agaricomycotina</taxon>
        <taxon>Agaricomycetes</taxon>
        <taxon>Corticiales</taxon>
        <taxon>Punctulariaceae</taxon>
        <taxon>Punctularia</taxon>
    </lineage>
</organism>
<evidence type="ECO:0000313" key="11">
    <source>
        <dbReference type="Proteomes" id="UP000054196"/>
    </source>
</evidence>
<dbReference type="AlphaFoldDB" id="R7S007"/>
<dbReference type="GO" id="GO:0015254">
    <property type="term" value="F:glycerol channel activity"/>
    <property type="evidence" value="ECO:0007669"/>
    <property type="project" value="TreeGrafter"/>
</dbReference>
<dbReference type="SUPFAM" id="SSF81338">
    <property type="entry name" value="Aquaporin-like"/>
    <property type="match status" value="1"/>
</dbReference>
<reference evidence="11" key="1">
    <citation type="journal article" date="2012" name="Science">
        <title>The Paleozoic origin of enzymatic lignin decomposition reconstructed from 31 fungal genomes.</title>
        <authorList>
            <person name="Floudas D."/>
            <person name="Binder M."/>
            <person name="Riley R."/>
            <person name="Barry K."/>
            <person name="Blanchette R.A."/>
            <person name="Henrissat B."/>
            <person name="Martinez A.T."/>
            <person name="Otillar R."/>
            <person name="Spatafora J.W."/>
            <person name="Yadav J.S."/>
            <person name="Aerts A."/>
            <person name="Benoit I."/>
            <person name="Boyd A."/>
            <person name="Carlson A."/>
            <person name="Copeland A."/>
            <person name="Coutinho P.M."/>
            <person name="de Vries R.P."/>
            <person name="Ferreira P."/>
            <person name="Findley K."/>
            <person name="Foster B."/>
            <person name="Gaskell J."/>
            <person name="Glotzer D."/>
            <person name="Gorecki P."/>
            <person name="Heitman J."/>
            <person name="Hesse C."/>
            <person name="Hori C."/>
            <person name="Igarashi K."/>
            <person name="Jurgens J.A."/>
            <person name="Kallen N."/>
            <person name="Kersten P."/>
            <person name="Kohler A."/>
            <person name="Kuees U."/>
            <person name="Kumar T.K.A."/>
            <person name="Kuo A."/>
            <person name="LaButti K."/>
            <person name="Larrondo L.F."/>
            <person name="Lindquist E."/>
            <person name="Ling A."/>
            <person name="Lombard V."/>
            <person name="Lucas S."/>
            <person name="Lundell T."/>
            <person name="Martin R."/>
            <person name="McLaughlin D.J."/>
            <person name="Morgenstern I."/>
            <person name="Morin E."/>
            <person name="Murat C."/>
            <person name="Nagy L.G."/>
            <person name="Nolan M."/>
            <person name="Ohm R.A."/>
            <person name="Patyshakuliyeva A."/>
            <person name="Rokas A."/>
            <person name="Ruiz-Duenas F.J."/>
            <person name="Sabat G."/>
            <person name="Salamov A."/>
            <person name="Samejima M."/>
            <person name="Schmutz J."/>
            <person name="Slot J.C."/>
            <person name="St John F."/>
            <person name="Stenlid J."/>
            <person name="Sun H."/>
            <person name="Sun S."/>
            <person name="Syed K."/>
            <person name="Tsang A."/>
            <person name="Wiebenga A."/>
            <person name="Young D."/>
            <person name="Pisabarro A."/>
            <person name="Eastwood D.C."/>
            <person name="Martin F."/>
            <person name="Cullen D."/>
            <person name="Grigoriev I.V."/>
            <person name="Hibbett D.S."/>
        </authorList>
    </citation>
    <scope>NUCLEOTIDE SEQUENCE [LARGE SCALE GENOMIC DNA]</scope>
    <source>
        <strain evidence="11">HHB-11173 SS5</strain>
    </source>
</reference>
<evidence type="ECO:0000256" key="7">
    <source>
        <dbReference type="ARBA" id="ARBA00023136"/>
    </source>
</evidence>
<dbReference type="PROSITE" id="PS00221">
    <property type="entry name" value="MIP"/>
    <property type="match status" value="1"/>
</dbReference>
<dbReference type="OMA" id="ILCSFPN"/>
<sequence length="355" mass="38049">MTTVHDDNRFVHLADLSQRPRVLTRWEQRRHKNAHWFVELFSEAMGVFIYCFAGVGSTAAYVLGTLAGSTGLSSIQQIGLAYGAGIVIALVITSATSGHINPAVTLTFAATGKFPWRKVPQYIAAQILGGYIACLLVYVQYETLIKEVEVALAAKSALDAVNFTPQGPAGIFGLYVLPGAHLGRAFLNEFVCAFLIGLVIFACLDPTNFFAPPAAGPWIIAFAYAIMVWGFSPNGLALNTARDMAGRLAVLTLWGTKAAGGRYAAIAALTNIPATMLAAAVYEFMFTDSSRVLTPAARDHLEGHKAHLDRKAHGSALHLPMQGHHHQHHPTNGAAAATYKTHSDKATAEMVEHAA</sequence>
<dbReference type="GO" id="GO:0015250">
    <property type="term" value="F:water channel activity"/>
    <property type="evidence" value="ECO:0007669"/>
    <property type="project" value="TreeGrafter"/>
</dbReference>
<dbReference type="PANTHER" id="PTHR43829:SF14">
    <property type="entry name" value="AQUAPORIN 3"/>
    <property type="match status" value="1"/>
</dbReference>
<dbReference type="InterPro" id="IPR022357">
    <property type="entry name" value="MIP_CS"/>
</dbReference>
<keyword evidence="3 8" id="KW-0813">Transport</keyword>
<gene>
    <name evidence="10" type="ORF">PUNSTDRAFT_146880</name>
</gene>
<keyword evidence="11" id="KW-1185">Reference proteome</keyword>
<keyword evidence="4 8" id="KW-0812">Transmembrane</keyword>
<dbReference type="InterPro" id="IPR050363">
    <property type="entry name" value="MIP/Aquaporin"/>
</dbReference>
<dbReference type="InterPro" id="IPR000425">
    <property type="entry name" value="MIP"/>
</dbReference>
<dbReference type="eggNOG" id="KOG0224">
    <property type="taxonomic scope" value="Eukaryota"/>
</dbReference>
<evidence type="ECO:0000256" key="9">
    <source>
        <dbReference type="SAM" id="Phobius"/>
    </source>
</evidence>
<dbReference type="RefSeq" id="XP_007388985.1">
    <property type="nucleotide sequence ID" value="XM_007388923.1"/>
</dbReference>
<evidence type="ECO:0000256" key="1">
    <source>
        <dbReference type="ARBA" id="ARBA00004141"/>
    </source>
</evidence>
<dbReference type="InterPro" id="IPR023271">
    <property type="entry name" value="Aquaporin-like"/>
</dbReference>
<dbReference type="Gene3D" id="1.20.1080.10">
    <property type="entry name" value="Glycerol uptake facilitator protein"/>
    <property type="match status" value="1"/>
</dbReference>
<feature type="transmembrane region" description="Helical" evidence="9">
    <location>
        <begin position="80"/>
        <end position="100"/>
    </location>
</feature>
<feature type="transmembrane region" description="Helical" evidence="9">
    <location>
        <begin position="120"/>
        <end position="139"/>
    </location>
</feature>
<feature type="transmembrane region" description="Helical" evidence="9">
    <location>
        <begin position="217"/>
        <end position="238"/>
    </location>
</feature>
<keyword evidence="5" id="KW-0677">Repeat</keyword>
<dbReference type="KEGG" id="psq:PUNSTDRAFT_146880"/>
<evidence type="ECO:0000256" key="5">
    <source>
        <dbReference type="ARBA" id="ARBA00022737"/>
    </source>
</evidence>
<evidence type="ECO:0000313" key="10">
    <source>
        <dbReference type="EMBL" id="EIN03700.1"/>
    </source>
</evidence>
<dbReference type="EMBL" id="JH687559">
    <property type="protein sequence ID" value="EIN03700.1"/>
    <property type="molecule type" value="Genomic_DNA"/>
</dbReference>
<keyword evidence="6 9" id="KW-1133">Transmembrane helix</keyword>
<name>R7S007_PUNST</name>
<evidence type="ECO:0000256" key="8">
    <source>
        <dbReference type="RuleBase" id="RU000477"/>
    </source>
</evidence>
<dbReference type="Pfam" id="PF00230">
    <property type="entry name" value="MIP"/>
    <property type="match status" value="1"/>
</dbReference>
<dbReference type="PANTHER" id="PTHR43829">
    <property type="entry name" value="AQUAPORIN OR AQUAGLYCEROPORIN RELATED"/>
    <property type="match status" value="1"/>
</dbReference>
<evidence type="ECO:0000256" key="6">
    <source>
        <dbReference type="ARBA" id="ARBA00022989"/>
    </source>
</evidence>
<keyword evidence="7 9" id="KW-0472">Membrane</keyword>
<dbReference type="Proteomes" id="UP000054196">
    <property type="component" value="Unassembled WGS sequence"/>
</dbReference>
<evidence type="ECO:0000256" key="3">
    <source>
        <dbReference type="ARBA" id="ARBA00022448"/>
    </source>
</evidence>
<comment type="subcellular location">
    <subcellularLocation>
        <location evidence="1">Membrane</location>
        <topology evidence="1">Multi-pass membrane protein</topology>
    </subcellularLocation>
</comment>
<dbReference type="GO" id="GO:0005886">
    <property type="term" value="C:plasma membrane"/>
    <property type="evidence" value="ECO:0007669"/>
    <property type="project" value="TreeGrafter"/>
</dbReference>
<feature type="transmembrane region" description="Helical" evidence="9">
    <location>
        <begin position="47"/>
        <end position="68"/>
    </location>
</feature>
<evidence type="ECO:0000256" key="2">
    <source>
        <dbReference type="ARBA" id="ARBA00006175"/>
    </source>
</evidence>
<accession>R7S007</accession>
<dbReference type="OrthoDB" id="3222at2759"/>
<dbReference type="GeneID" id="18881730"/>
<dbReference type="HOGENOM" id="CLU_020019_6_1_1"/>